<reference evidence="2 3" key="1">
    <citation type="submission" date="2010-12" db="EMBL/GenBank/DDBJ databases">
        <title>Complete sequence of Desulfurispirillum indicum S5.</title>
        <authorList>
            <consortium name="US DOE Joint Genome Institute"/>
            <person name="Lucas S."/>
            <person name="Copeland A."/>
            <person name="Lapidus A."/>
            <person name="Cheng J.-F."/>
            <person name="Goodwin L."/>
            <person name="Pitluck S."/>
            <person name="Chertkov O."/>
            <person name="Held B."/>
            <person name="Detter J.C."/>
            <person name="Han C."/>
            <person name="Tapia R."/>
            <person name="Land M."/>
            <person name="Hauser L."/>
            <person name="Kyrpides N."/>
            <person name="Ivanova N."/>
            <person name="Mikhailova N."/>
            <person name="Haggblom M."/>
            <person name="Rauschenbach I."/>
            <person name="Bini E."/>
            <person name="Woyke T."/>
        </authorList>
    </citation>
    <scope>NUCLEOTIDE SEQUENCE [LARGE SCALE GENOMIC DNA]</scope>
    <source>
        <strain evidence="3">ATCC BAA-1389 / DSM 22839 / S5</strain>
    </source>
</reference>
<dbReference type="InParanoid" id="E6W2Y2"/>
<protein>
    <submittedName>
        <fullName evidence="2">Smr protein/MutS2</fullName>
    </submittedName>
</protein>
<dbReference type="Proteomes" id="UP000002572">
    <property type="component" value="Chromosome"/>
</dbReference>
<dbReference type="InterPro" id="IPR036063">
    <property type="entry name" value="Smr_dom_sf"/>
</dbReference>
<gene>
    <name evidence="2" type="ordered locus">Selin_2087</name>
</gene>
<dbReference type="PROSITE" id="PS50828">
    <property type="entry name" value="SMR"/>
    <property type="match status" value="1"/>
</dbReference>
<feature type="domain" description="Smr" evidence="1">
    <location>
        <begin position="3"/>
        <end position="81"/>
    </location>
</feature>
<dbReference type="AlphaFoldDB" id="E6W2Y2"/>
<accession>E6W2Y2</accession>
<dbReference type="KEGG" id="din:Selin_2087"/>
<dbReference type="EMBL" id="CP002432">
    <property type="protein sequence ID" value="ADU66807.1"/>
    <property type="molecule type" value="Genomic_DNA"/>
</dbReference>
<proteinExistence type="predicted"/>
<sequence length="149" mass="16363">MSLDLHHLSPIAAIDLFVEHYNRAIGSGERHPMEIIHGYGSSGEGGVIRRHLHRLLAAHPEHLTFEPAPGGNPGATIVLPRKPLPSTTSLLASEILEYCQNPKTKEKIAGKFRQHGDAKVIAAISSLQKEGALKMIQKGKHKCFVERKE</sequence>
<dbReference type="SUPFAM" id="SSF160443">
    <property type="entry name" value="SMR domain-like"/>
    <property type="match status" value="1"/>
</dbReference>
<dbReference type="InterPro" id="IPR002625">
    <property type="entry name" value="Smr_dom"/>
</dbReference>
<keyword evidence="3" id="KW-1185">Reference proteome</keyword>
<dbReference type="Gene3D" id="3.30.1370.110">
    <property type="match status" value="1"/>
</dbReference>
<dbReference type="HOGENOM" id="CLU_1765568_0_0_0"/>
<evidence type="ECO:0000313" key="2">
    <source>
        <dbReference type="EMBL" id="ADU66807.1"/>
    </source>
</evidence>
<evidence type="ECO:0000259" key="1">
    <source>
        <dbReference type="PROSITE" id="PS50828"/>
    </source>
</evidence>
<dbReference type="RefSeq" id="WP_013506687.1">
    <property type="nucleotide sequence ID" value="NC_014836.1"/>
</dbReference>
<dbReference type="eggNOG" id="COG2840">
    <property type="taxonomic scope" value="Bacteria"/>
</dbReference>
<evidence type="ECO:0000313" key="3">
    <source>
        <dbReference type="Proteomes" id="UP000002572"/>
    </source>
</evidence>
<name>E6W2Y2_DESIS</name>
<organism evidence="2 3">
    <name type="scientific">Desulfurispirillum indicum (strain ATCC BAA-1389 / DSM 22839 / S5)</name>
    <dbReference type="NCBI Taxonomy" id="653733"/>
    <lineage>
        <taxon>Bacteria</taxon>
        <taxon>Pseudomonadati</taxon>
        <taxon>Chrysiogenota</taxon>
        <taxon>Chrysiogenia</taxon>
        <taxon>Chrysiogenales</taxon>
        <taxon>Chrysiogenaceae</taxon>
        <taxon>Desulfurispirillum</taxon>
    </lineage>
</organism>
<dbReference type="Pfam" id="PF01713">
    <property type="entry name" value="Smr"/>
    <property type="match status" value="1"/>
</dbReference>
<dbReference type="STRING" id="653733.Selin_2087"/>